<dbReference type="GO" id="GO:0085020">
    <property type="term" value="P:protein K6-linked ubiquitination"/>
    <property type="evidence" value="ECO:0007669"/>
    <property type="project" value="TreeGrafter"/>
</dbReference>
<dbReference type="InterPro" id="IPR002110">
    <property type="entry name" value="Ankyrin_rpt"/>
</dbReference>
<dbReference type="GO" id="GO:0004842">
    <property type="term" value="F:ubiquitin-protein transferase activity"/>
    <property type="evidence" value="ECO:0007669"/>
    <property type="project" value="TreeGrafter"/>
</dbReference>
<dbReference type="SMART" id="SM00248">
    <property type="entry name" value="ANK"/>
    <property type="match status" value="2"/>
</dbReference>
<comment type="caution">
    <text evidence="5">The sequence shown here is derived from an EMBL/GenBank/DDBJ whole genome shotgun (WGS) entry which is preliminary data.</text>
</comment>
<name>A0A5K1U0G7_ENTHI</name>
<feature type="region of interest" description="Disordered" evidence="4">
    <location>
        <begin position="1"/>
        <end position="27"/>
    </location>
</feature>
<protein>
    <submittedName>
        <fullName evidence="5">Ankyrin repeat protein putative</fullName>
    </submittedName>
</protein>
<proteinExistence type="predicted"/>
<evidence type="ECO:0000256" key="1">
    <source>
        <dbReference type="ARBA" id="ARBA00022737"/>
    </source>
</evidence>
<sequence>MSQPPIPAKRKASEKDPKATFTKPSRLIAAAKAGEDELIREYMEDPTKKIDINKVDSLGQSSMHWAAHSGYPNTIETLVHYGGNVNLQDKTGETPLHKAAWRDKVQTIAKLISLGADITIKNDKGETPFMVAKSLEAKKLLYIPTVNLDEDCEDSRDSDDD</sequence>
<dbReference type="AlphaFoldDB" id="A0A5K1U0G7"/>
<evidence type="ECO:0000256" key="3">
    <source>
        <dbReference type="PROSITE-ProRule" id="PRU00023"/>
    </source>
</evidence>
<dbReference type="Proteomes" id="UP000078387">
    <property type="component" value="Unassembled WGS sequence"/>
</dbReference>
<organism evidence="5 6">
    <name type="scientific">Entamoeba histolytica</name>
    <dbReference type="NCBI Taxonomy" id="5759"/>
    <lineage>
        <taxon>Eukaryota</taxon>
        <taxon>Amoebozoa</taxon>
        <taxon>Evosea</taxon>
        <taxon>Archamoebae</taxon>
        <taxon>Mastigamoebida</taxon>
        <taxon>Entamoebidae</taxon>
        <taxon>Entamoeba</taxon>
    </lineage>
</organism>
<dbReference type="InterPro" id="IPR036770">
    <property type="entry name" value="Ankyrin_rpt-contain_sf"/>
</dbReference>
<keyword evidence="2 3" id="KW-0040">ANK repeat</keyword>
<dbReference type="VEuPathDB" id="AmoebaDB:EHI7A_008740"/>
<evidence type="ECO:0000313" key="6">
    <source>
        <dbReference type="Proteomes" id="UP000078387"/>
    </source>
</evidence>
<dbReference type="Pfam" id="PF12796">
    <property type="entry name" value="Ank_2"/>
    <property type="match status" value="1"/>
</dbReference>
<dbReference type="VEuPathDB" id="AmoebaDB:EHI_134720"/>
<dbReference type="PANTHER" id="PTHR24171:SF8">
    <property type="entry name" value="BRCA1-ASSOCIATED RING DOMAIN PROTEIN 1"/>
    <property type="match status" value="1"/>
</dbReference>
<gene>
    <name evidence="5" type="ORF">CL6EHI_134720</name>
</gene>
<evidence type="ECO:0000313" key="5">
    <source>
        <dbReference type="EMBL" id="GAT94489.1"/>
    </source>
</evidence>
<feature type="repeat" description="ANK" evidence="3">
    <location>
        <begin position="91"/>
        <end position="123"/>
    </location>
</feature>
<dbReference type="VEuPathDB" id="AmoebaDB:KM1_017070"/>
<dbReference type="VEuPathDB" id="AmoebaDB:EHI8A_025520"/>
<dbReference type="SUPFAM" id="SSF48403">
    <property type="entry name" value="Ankyrin repeat"/>
    <property type="match status" value="1"/>
</dbReference>
<dbReference type="Gene3D" id="1.25.40.20">
    <property type="entry name" value="Ankyrin repeat-containing domain"/>
    <property type="match status" value="1"/>
</dbReference>
<evidence type="ECO:0000256" key="4">
    <source>
        <dbReference type="SAM" id="MobiDB-lite"/>
    </source>
</evidence>
<dbReference type="PROSITE" id="PS50088">
    <property type="entry name" value="ANK_REPEAT"/>
    <property type="match status" value="2"/>
</dbReference>
<dbReference type="PANTHER" id="PTHR24171">
    <property type="entry name" value="ANKYRIN REPEAT DOMAIN-CONTAINING PROTEIN 39-RELATED"/>
    <property type="match status" value="1"/>
</dbReference>
<dbReference type="PROSITE" id="PS50297">
    <property type="entry name" value="ANK_REP_REGION"/>
    <property type="match status" value="2"/>
</dbReference>
<reference evidence="5 6" key="1">
    <citation type="submission" date="2016-05" db="EMBL/GenBank/DDBJ databases">
        <title>First whole genome sequencing of Entamoeba histolytica HM1:IMSS-clone-6.</title>
        <authorList>
            <person name="Mukherjee Avik.K."/>
            <person name="Izumyama S."/>
            <person name="Nakada-Tsukui K."/>
            <person name="Nozaki T."/>
        </authorList>
    </citation>
    <scope>NUCLEOTIDE SEQUENCE [LARGE SCALE GENOMIC DNA]</scope>
    <source>
        <strain evidence="5 6">HM1:IMSS clone 6</strain>
    </source>
</reference>
<evidence type="ECO:0000256" key="2">
    <source>
        <dbReference type="ARBA" id="ARBA00023043"/>
    </source>
</evidence>
<keyword evidence="1" id="KW-0677">Repeat</keyword>
<feature type="repeat" description="ANK" evidence="3">
    <location>
        <begin position="58"/>
        <end position="90"/>
    </location>
</feature>
<dbReference type="VEuPathDB" id="AmoebaDB:EHI5A_015630"/>
<accession>A0A5K1U0G7</accession>
<dbReference type="EMBL" id="BDEQ01000001">
    <property type="protein sequence ID" value="GAT94489.1"/>
    <property type="molecule type" value="Genomic_DNA"/>
</dbReference>
<dbReference type="OMA" id="NMSWLRE"/>